<evidence type="ECO:0000256" key="6">
    <source>
        <dbReference type="ARBA" id="ARBA00023136"/>
    </source>
</evidence>
<evidence type="ECO:0000256" key="7">
    <source>
        <dbReference type="SAM" id="MobiDB-lite"/>
    </source>
</evidence>
<dbReference type="AlphaFoldDB" id="A0A3S3PU95"/>
<reference evidence="9 10" key="1">
    <citation type="journal article" date="2019" name="Nat. Plants">
        <title>Stout camphor tree genome fills gaps in understanding of flowering plant genome evolution.</title>
        <authorList>
            <person name="Chaw S.M."/>
            <person name="Liu Y.C."/>
            <person name="Wu Y.W."/>
            <person name="Wang H.Y."/>
            <person name="Lin C.I."/>
            <person name="Wu C.S."/>
            <person name="Ke H.M."/>
            <person name="Chang L.Y."/>
            <person name="Hsu C.Y."/>
            <person name="Yang H.T."/>
            <person name="Sudianto E."/>
            <person name="Hsu M.H."/>
            <person name="Wu K.P."/>
            <person name="Wang L.N."/>
            <person name="Leebens-Mack J.H."/>
            <person name="Tsai I.J."/>
        </authorList>
    </citation>
    <scope>NUCLEOTIDE SEQUENCE [LARGE SCALE GENOMIC DNA]</scope>
    <source>
        <strain evidence="10">cv. Chaw 1501</strain>
        <tissue evidence="9">Young leaves</tissue>
    </source>
</reference>
<feature type="region of interest" description="Disordered" evidence="7">
    <location>
        <begin position="91"/>
        <end position="112"/>
    </location>
</feature>
<dbReference type="GO" id="GO:0005783">
    <property type="term" value="C:endoplasmic reticulum"/>
    <property type="evidence" value="ECO:0007669"/>
    <property type="project" value="TreeGrafter"/>
</dbReference>
<evidence type="ECO:0000256" key="2">
    <source>
        <dbReference type="ARBA" id="ARBA00004141"/>
    </source>
</evidence>
<gene>
    <name evidence="9" type="ORF">CKAN_00120600</name>
</gene>
<keyword evidence="5 8" id="KW-1133">Transmembrane helix</keyword>
<feature type="compositionally biased region" description="Basic and acidic residues" evidence="7">
    <location>
        <begin position="23"/>
        <end position="40"/>
    </location>
</feature>
<evidence type="ECO:0000256" key="3">
    <source>
        <dbReference type="ARBA" id="ARBA00006483"/>
    </source>
</evidence>
<organism evidence="9 10">
    <name type="scientific">Cinnamomum micranthum f. kanehirae</name>
    <dbReference type="NCBI Taxonomy" id="337451"/>
    <lineage>
        <taxon>Eukaryota</taxon>
        <taxon>Viridiplantae</taxon>
        <taxon>Streptophyta</taxon>
        <taxon>Embryophyta</taxon>
        <taxon>Tracheophyta</taxon>
        <taxon>Spermatophyta</taxon>
        <taxon>Magnoliopsida</taxon>
        <taxon>Magnoliidae</taxon>
        <taxon>Laurales</taxon>
        <taxon>Lauraceae</taxon>
        <taxon>Cinnamomum</taxon>
    </lineage>
</organism>
<dbReference type="EMBL" id="QPKB01000001">
    <property type="protein sequence ID" value="RWR72957.1"/>
    <property type="molecule type" value="Genomic_DNA"/>
</dbReference>
<keyword evidence="10" id="KW-1185">Reference proteome</keyword>
<protein>
    <submittedName>
        <fullName evidence="9">PRA1 family protein H</fullName>
    </submittedName>
</protein>
<evidence type="ECO:0000256" key="5">
    <source>
        <dbReference type="ARBA" id="ARBA00022989"/>
    </source>
</evidence>
<comment type="caution">
    <text evidence="9">The sequence shown here is derived from an EMBL/GenBank/DDBJ whole genome shotgun (WGS) entry which is preliminary data.</text>
</comment>
<dbReference type="Pfam" id="PF03208">
    <property type="entry name" value="PRA1"/>
    <property type="match status" value="1"/>
</dbReference>
<comment type="similarity">
    <text evidence="3">Belongs to the PRA1 family.</text>
</comment>
<feature type="transmembrane region" description="Helical" evidence="8">
    <location>
        <begin position="264"/>
        <end position="282"/>
    </location>
</feature>
<dbReference type="GO" id="GO:0005794">
    <property type="term" value="C:Golgi apparatus"/>
    <property type="evidence" value="ECO:0007669"/>
    <property type="project" value="TreeGrafter"/>
</dbReference>
<keyword evidence="4 8" id="KW-0812">Transmembrane</keyword>
<comment type="function">
    <text evidence="1">May be involved in both secretory and endocytic intracellular trafficking in the endosomal/prevacuolar compartments.</text>
</comment>
<accession>A0A3S3PU95</accession>
<feature type="compositionally biased region" description="Low complexity" evidence="7">
    <location>
        <begin position="91"/>
        <end position="100"/>
    </location>
</feature>
<dbReference type="PANTHER" id="PTHR19317:SF1">
    <property type="entry name" value="PRA1 FAMILY PROTEIN H"/>
    <property type="match status" value="1"/>
</dbReference>
<feature type="transmembrane region" description="Helical" evidence="8">
    <location>
        <begin position="195"/>
        <end position="222"/>
    </location>
</feature>
<dbReference type="PANTHER" id="PTHR19317">
    <property type="entry name" value="PRENYLATED RAB ACCEPTOR 1-RELATED"/>
    <property type="match status" value="1"/>
</dbReference>
<evidence type="ECO:0000256" key="8">
    <source>
        <dbReference type="SAM" id="Phobius"/>
    </source>
</evidence>
<dbReference type="Proteomes" id="UP000283530">
    <property type="component" value="Unassembled WGS sequence"/>
</dbReference>
<keyword evidence="6 8" id="KW-0472">Membrane</keyword>
<evidence type="ECO:0000256" key="1">
    <source>
        <dbReference type="ARBA" id="ARBA00002501"/>
    </source>
</evidence>
<evidence type="ECO:0000313" key="10">
    <source>
        <dbReference type="Proteomes" id="UP000283530"/>
    </source>
</evidence>
<dbReference type="InterPro" id="IPR004895">
    <property type="entry name" value="Prenylated_rab_accept_PRA1"/>
</dbReference>
<evidence type="ECO:0000313" key="9">
    <source>
        <dbReference type="EMBL" id="RWR72957.1"/>
    </source>
</evidence>
<feature type="transmembrane region" description="Helical" evidence="8">
    <location>
        <begin position="116"/>
        <end position="140"/>
    </location>
</feature>
<dbReference type="STRING" id="337451.A0A3S3PU95"/>
<feature type="region of interest" description="Disordered" evidence="7">
    <location>
        <begin position="18"/>
        <end position="40"/>
    </location>
</feature>
<comment type="subcellular location">
    <subcellularLocation>
        <location evidence="2">Membrane</location>
        <topology evidence="2">Multi-pass membrane protein</topology>
    </subcellularLocation>
</comment>
<proteinExistence type="inferred from homology"/>
<sequence>MSTNGSWVHHVTHVCTLPNETPAEDKEIKPKKTGAEEKQTRTSHSTYHHQMLPSHVFSANPLSLSLPDSAFESWLREKGYLEILDERTTARASIPTSSTAPSPPSNPHRHTRRSPALVLGGRIFTSVISVLTTVFSLVTISPFAKLTADDFAGDTPSWTVGFVGYPNSYSWPSDPSQARMRVHENVKRYARCYSLLALVFFACSLYQIPLALFGVISSLGLWEGFRFCCDRWGVESHAIVRQISLRLIQFATAIILFSCNLQVALFWAVSISYIVMILHASLRKLTPPKQPDQVHKRFLKNKYRT</sequence>
<dbReference type="GO" id="GO:0016192">
    <property type="term" value="P:vesicle-mediated transport"/>
    <property type="evidence" value="ECO:0007669"/>
    <property type="project" value="TreeGrafter"/>
</dbReference>
<name>A0A3S3PU95_9MAGN</name>
<evidence type="ECO:0000256" key="4">
    <source>
        <dbReference type="ARBA" id="ARBA00022692"/>
    </source>
</evidence>
<dbReference type="OrthoDB" id="779054at2759"/>
<dbReference type="GO" id="GO:0016020">
    <property type="term" value="C:membrane"/>
    <property type="evidence" value="ECO:0007669"/>
    <property type="project" value="UniProtKB-SubCell"/>
</dbReference>